<dbReference type="InterPro" id="IPR058240">
    <property type="entry name" value="rSAM_sf"/>
</dbReference>
<keyword evidence="7 9" id="KW-0411">Iron-sulfur</keyword>
<evidence type="ECO:0000256" key="7">
    <source>
        <dbReference type="ARBA" id="ARBA00023014"/>
    </source>
</evidence>
<comment type="subunit">
    <text evidence="9">Monomer.</text>
</comment>
<keyword evidence="3 9" id="KW-0808">Transferase</keyword>
<evidence type="ECO:0000256" key="1">
    <source>
        <dbReference type="ARBA" id="ARBA00003234"/>
    </source>
</evidence>
<evidence type="ECO:0000256" key="8">
    <source>
        <dbReference type="ARBA" id="ARBA00033765"/>
    </source>
</evidence>
<comment type="caution">
    <text evidence="14">The sequence shown here is derived from an EMBL/GenBank/DDBJ whole genome shotgun (WGS) entry which is preliminary data.</text>
</comment>
<dbReference type="PANTHER" id="PTHR43020">
    <property type="entry name" value="CDK5 REGULATORY SUBUNIT-ASSOCIATED PROTEIN 1"/>
    <property type="match status" value="1"/>
</dbReference>
<comment type="cofactor">
    <cofactor evidence="9">
        <name>[4Fe-4S] cluster</name>
        <dbReference type="ChEBI" id="CHEBI:49883"/>
    </cofactor>
    <text evidence="9">Binds 2 [4Fe-4S] clusters. One cluster is coordinated with 3 cysteines and an exchangeable S-adenosyl-L-methionine.</text>
</comment>
<dbReference type="PANTHER" id="PTHR43020:SF2">
    <property type="entry name" value="MITOCHONDRIAL TRNA METHYLTHIOTRANSFERASE CDK5RAP1"/>
    <property type="match status" value="1"/>
</dbReference>
<dbReference type="InterPro" id="IPR005839">
    <property type="entry name" value="Methylthiotransferase"/>
</dbReference>
<keyword evidence="6 9" id="KW-0408">Iron</keyword>
<name>A0ABW4LN49_9BACI</name>
<dbReference type="InterPro" id="IPR002792">
    <property type="entry name" value="TRAM_dom"/>
</dbReference>
<dbReference type="InterPro" id="IPR006463">
    <property type="entry name" value="MiaB_methiolase"/>
</dbReference>
<evidence type="ECO:0000256" key="6">
    <source>
        <dbReference type="ARBA" id="ARBA00023004"/>
    </source>
</evidence>
<keyword evidence="5 9" id="KW-0479">Metal-binding</keyword>
<dbReference type="Proteomes" id="UP001597214">
    <property type="component" value="Unassembled WGS sequence"/>
</dbReference>
<gene>
    <name evidence="9 14" type="primary">miaB</name>
    <name evidence="14" type="ORF">ACFSCX_04880</name>
</gene>
<keyword evidence="2 9" id="KW-0004">4Fe-4S</keyword>
<dbReference type="NCBIfam" id="TIGR01574">
    <property type="entry name" value="miaB-methiolase"/>
    <property type="match status" value="1"/>
</dbReference>
<dbReference type="InterPro" id="IPR023404">
    <property type="entry name" value="rSAM_horseshoe"/>
</dbReference>
<dbReference type="InterPro" id="IPR038135">
    <property type="entry name" value="Methylthiotransferase_N_sf"/>
</dbReference>
<dbReference type="InterPro" id="IPR020612">
    <property type="entry name" value="Methylthiotransferase_CS"/>
</dbReference>
<feature type="region of interest" description="Disordered" evidence="10">
    <location>
        <begin position="1"/>
        <end position="23"/>
    </location>
</feature>
<dbReference type="PROSITE" id="PS51918">
    <property type="entry name" value="RADICAL_SAM"/>
    <property type="match status" value="1"/>
</dbReference>
<dbReference type="SFLD" id="SFLDF00273">
    <property type="entry name" value="(dimethylallyl)adenosine_tRNA"/>
    <property type="match status" value="1"/>
</dbReference>
<dbReference type="EMBL" id="JBHUEM010000003">
    <property type="protein sequence ID" value="MFD1735896.1"/>
    <property type="molecule type" value="Genomic_DNA"/>
</dbReference>
<dbReference type="PROSITE" id="PS50926">
    <property type="entry name" value="TRAM"/>
    <property type="match status" value="1"/>
</dbReference>
<feature type="binding site" evidence="9">
    <location>
        <position position="148"/>
    </location>
    <ligand>
        <name>[4Fe-4S] cluster</name>
        <dbReference type="ChEBI" id="CHEBI:49883"/>
        <label>1</label>
    </ligand>
</feature>
<feature type="binding site" evidence="9">
    <location>
        <position position="224"/>
    </location>
    <ligand>
        <name>[4Fe-4S] cluster</name>
        <dbReference type="ChEBI" id="CHEBI:49883"/>
        <label>2</label>
        <note>4Fe-4S-S-AdoMet</note>
    </ligand>
</feature>
<evidence type="ECO:0000256" key="3">
    <source>
        <dbReference type="ARBA" id="ARBA00022679"/>
    </source>
</evidence>
<evidence type="ECO:0000256" key="9">
    <source>
        <dbReference type="HAMAP-Rule" id="MF_01864"/>
    </source>
</evidence>
<dbReference type="Gene3D" id="3.40.50.12160">
    <property type="entry name" value="Methylthiotransferase, N-terminal domain"/>
    <property type="match status" value="1"/>
</dbReference>
<dbReference type="Pfam" id="PF00919">
    <property type="entry name" value="UPF0004"/>
    <property type="match status" value="1"/>
</dbReference>
<dbReference type="InterPro" id="IPR006638">
    <property type="entry name" value="Elp3/MiaA/NifB-like_rSAM"/>
</dbReference>
<evidence type="ECO:0000259" key="13">
    <source>
        <dbReference type="PROSITE" id="PS51918"/>
    </source>
</evidence>
<comment type="function">
    <text evidence="1 9">Catalyzes the methylthiolation of N6-(dimethylallyl)adenosine (i(6)A), leading to the formation of 2-methylthio-N6-(dimethylallyl)adenosine (ms(2)i(6)A) at position 37 in tRNAs that read codons beginning with uridine.</text>
</comment>
<dbReference type="SUPFAM" id="SSF102114">
    <property type="entry name" value="Radical SAM enzymes"/>
    <property type="match status" value="1"/>
</dbReference>
<dbReference type="Gene3D" id="3.80.30.20">
    <property type="entry name" value="tm_1862 like domain"/>
    <property type="match status" value="1"/>
</dbReference>
<evidence type="ECO:0000256" key="2">
    <source>
        <dbReference type="ARBA" id="ARBA00022485"/>
    </source>
</evidence>
<evidence type="ECO:0000256" key="5">
    <source>
        <dbReference type="ARBA" id="ARBA00022723"/>
    </source>
</evidence>
<comment type="subcellular location">
    <subcellularLocation>
        <location evidence="9">Cytoplasm</location>
    </subcellularLocation>
</comment>
<feature type="binding site" evidence="9">
    <location>
        <position position="231"/>
    </location>
    <ligand>
        <name>[4Fe-4S] cluster</name>
        <dbReference type="ChEBI" id="CHEBI:49883"/>
        <label>2</label>
        <note>4Fe-4S-S-AdoMet</note>
    </ligand>
</feature>
<evidence type="ECO:0000259" key="11">
    <source>
        <dbReference type="PROSITE" id="PS50926"/>
    </source>
</evidence>
<dbReference type="RefSeq" id="WP_377927003.1">
    <property type="nucleotide sequence ID" value="NZ_JBHUEM010000003.1"/>
</dbReference>
<reference evidence="15" key="1">
    <citation type="journal article" date="2019" name="Int. J. Syst. Evol. Microbiol.">
        <title>The Global Catalogue of Microorganisms (GCM) 10K type strain sequencing project: providing services to taxonomists for standard genome sequencing and annotation.</title>
        <authorList>
            <consortium name="The Broad Institute Genomics Platform"/>
            <consortium name="The Broad Institute Genome Sequencing Center for Infectious Disease"/>
            <person name="Wu L."/>
            <person name="Ma J."/>
        </authorList>
    </citation>
    <scope>NUCLEOTIDE SEQUENCE [LARGE SCALE GENOMIC DNA]</scope>
    <source>
        <strain evidence="15">CCUG 49339</strain>
    </source>
</reference>
<feature type="binding site" evidence="9">
    <location>
        <position position="114"/>
    </location>
    <ligand>
        <name>[4Fe-4S] cluster</name>
        <dbReference type="ChEBI" id="CHEBI:49883"/>
        <label>1</label>
    </ligand>
</feature>
<dbReference type="CDD" id="cd01335">
    <property type="entry name" value="Radical_SAM"/>
    <property type="match status" value="1"/>
</dbReference>
<dbReference type="InterPro" id="IPR007197">
    <property type="entry name" value="rSAM"/>
</dbReference>
<keyword evidence="15" id="KW-1185">Reference proteome</keyword>
<dbReference type="SFLD" id="SFLDS00029">
    <property type="entry name" value="Radical_SAM"/>
    <property type="match status" value="1"/>
</dbReference>
<comment type="similarity">
    <text evidence="9">Belongs to the methylthiotransferase family. MiaB subfamily.</text>
</comment>
<keyword evidence="9" id="KW-0963">Cytoplasm</keyword>
<keyword evidence="9" id="KW-0819">tRNA processing</keyword>
<dbReference type="SMART" id="SM00729">
    <property type="entry name" value="Elp3"/>
    <property type="match status" value="1"/>
</dbReference>
<dbReference type="PROSITE" id="PS01278">
    <property type="entry name" value="MTTASE_RADICAL"/>
    <property type="match status" value="1"/>
</dbReference>
<evidence type="ECO:0000256" key="4">
    <source>
        <dbReference type="ARBA" id="ARBA00022691"/>
    </source>
</evidence>
<feature type="binding site" evidence="9">
    <location>
        <position position="228"/>
    </location>
    <ligand>
        <name>[4Fe-4S] cluster</name>
        <dbReference type="ChEBI" id="CHEBI:49883"/>
        <label>2</label>
        <note>4Fe-4S-S-AdoMet</note>
    </ligand>
</feature>
<evidence type="ECO:0000256" key="10">
    <source>
        <dbReference type="SAM" id="MobiDB-lite"/>
    </source>
</evidence>
<dbReference type="SFLD" id="SFLDG01061">
    <property type="entry name" value="methylthiotransferase"/>
    <property type="match status" value="1"/>
</dbReference>
<dbReference type="Pfam" id="PF04055">
    <property type="entry name" value="Radical_SAM"/>
    <property type="match status" value="1"/>
</dbReference>
<dbReference type="SFLD" id="SFLDG01082">
    <property type="entry name" value="B12-binding_domain_containing"/>
    <property type="match status" value="1"/>
</dbReference>
<evidence type="ECO:0000313" key="14">
    <source>
        <dbReference type="EMBL" id="MFD1735896.1"/>
    </source>
</evidence>
<feature type="domain" description="Radical SAM core" evidence="13">
    <location>
        <begin position="210"/>
        <end position="440"/>
    </location>
</feature>
<dbReference type="EC" id="2.8.4.3" evidence="8 9"/>
<organism evidence="14 15">
    <name type="scientific">Bacillus salitolerans</name>
    <dbReference type="NCBI Taxonomy" id="1437434"/>
    <lineage>
        <taxon>Bacteria</taxon>
        <taxon>Bacillati</taxon>
        <taxon>Bacillota</taxon>
        <taxon>Bacilli</taxon>
        <taxon>Bacillales</taxon>
        <taxon>Bacillaceae</taxon>
        <taxon>Bacillus</taxon>
    </lineage>
</organism>
<feature type="binding site" evidence="9">
    <location>
        <position position="78"/>
    </location>
    <ligand>
        <name>[4Fe-4S] cluster</name>
        <dbReference type="ChEBI" id="CHEBI:49883"/>
        <label>1</label>
    </ligand>
</feature>
<feature type="domain" description="TRAM" evidence="11">
    <location>
        <begin position="443"/>
        <end position="506"/>
    </location>
</feature>
<evidence type="ECO:0000313" key="15">
    <source>
        <dbReference type="Proteomes" id="UP001597214"/>
    </source>
</evidence>
<dbReference type="GO" id="GO:0035597">
    <property type="term" value="F:tRNA-2-methylthio-N(6)-dimethylallyladenosine(37) synthase activity"/>
    <property type="evidence" value="ECO:0007669"/>
    <property type="project" value="UniProtKB-EC"/>
</dbReference>
<dbReference type="Pfam" id="PF01938">
    <property type="entry name" value="TRAM"/>
    <property type="match status" value="1"/>
</dbReference>
<accession>A0ABW4LN49</accession>
<comment type="catalytic activity">
    <reaction evidence="9">
        <text>N(6)-dimethylallyladenosine(37) in tRNA + (sulfur carrier)-SH + AH2 + 2 S-adenosyl-L-methionine = 2-methylsulfanyl-N(6)-dimethylallyladenosine(37) in tRNA + (sulfur carrier)-H + 5'-deoxyadenosine + L-methionine + A + S-adenosyl-L-homocysteine + 2 H(+)</text>
        <dbReference type="Rhea" id="RHEA:37067"/>
        <dbReference type="Rhea" id="RHEA-COMP:10375"/>
        <dbReference type="Rhea" id="RHEA-COMP:10376"/>
        <dbReference type="Rhea" id="RHEA-COMP:14737"/>
        <dbReference type="Rhea" id="RHEA-COMP:14739"/>
        <dbReference type="ChEBI" id="CHEBI:13193"/>
        <dbReference type="ChEBI" id="CHEBI:15378"/>
        <dbReference type="ChEBI" id="CHEBI:17319"/>
        <dbReference type="ChEBI" id="CHEBI:17499"/>
        <dbReference type="ChEBI" id="CHEBI:29917"/>
        <dbReference type="ChEBI" id="CHEBI:57844"/>
        <dbReference type="ChEBI" id="CHEBI:57856"/>
        <dbReference type="ChEBI" id="CHEBI:59789"/>
        <dbReference type="ChEBI" id="CHEBI:64428"/>
        <dbReference type="ChEBI" id="CHEBI:74415"/>
        <dbReference type="ChEBI" id="CHEBI:74417"/>
        <dbReference type="EC" id="2.8.4.3"/>
    </reaction>
</comment>
<protein>
    <recommendedName>
        <fullName evidence="8 9">tRNA-2-methylthio-N(6)-dimethylallyladenosine synthase</fullName>
        <ecNumber evidence="8 9">2.8.4.3</ecNumber>
    </recommendedName>
    <alternativeName>
        <fullName evidence="9">(Dimethylallyl)adenosine tRNA methylthiotransferase MiaB</fullName>
    </alternativeName>
    <alternativeName>
        <fullName evidence="9">tRNA-i(6)A37 methylthiotransferase</fullName>
    </alternativeName>
</protein>
<feature type="domain" description="MTTase N-terminal" evidence="12">
    <location>
        <begin position="69"/>
        <end position="187"/>
    </location>
</feature>
<dbReference type="HAMAP" id="MF_01864">
    <property type="entry name" value="tRNA_metthiotr_MiaB"/>
    <property type="match status" value="1"/>
</dbReference>
<dbReference type="PROSITE" id="PS51449">
    <property type="entry name" value="MTTASE_N"/>
    <property type="match status" value="1"/>
</dbReference>
<sequence length="512" mass="58673">MNEKQRLESQQVQAQDSTDKKSGKDYSKYFEAVYMPPSLKEAKKRGKEEVAYHNDFGIPEELLGMGKGRKFYIRTYGCQMNEHDTEVLAGIFMQLGFEPTDSKETADVILLNTCAIRENAEDKVFGELGHLKPLKKERPDLLIGVCGCMSQEESVVNRILQKHHFVDMIFGTHNIHRLPQILNEAYLSKEMVVEVWSKEGDVIENLPRVRKGNIKGWVNIMYGCDKFCTYCIVPYTRGKERSRRPEEIIQEVRHLAAQGYQEITLLGQNVNAYGKDFPDMEYGLGHLMDELRKIDIPRIRFTTSHPRDFDDYLIEVLAKGGNLLDHIHLPVQSGSSEVLKLMARKYSREHYLELVRKIKEAMPNASLTTDIIVGFPNETEEQFEETLSLYREVEFDSAYTFIYSPREGTPAAKMEDNIPMEVKKERLQRLNSVVNEISAKKLKEYEGKIVEVLVEGESKNNPEVLAGYTSKSKLVNFRAPKSAIGKIVKVKVVKAKTWTLDGEMVEETVEVK</sequence>
<evidence type="ECO:0000259" key="12">
    <source>
        <dbReference type="PROSITE" id="PS51449"/>
    </source>
</evidence>
<dbReference type="NCBIfam" id="TIGR00089">
    <property type="entry name" value="MiaB/RimO family radical SAM methylthiotransferase"/>
    <property type="match status" value="1"/>
</dbReference>
<keyword evidence="4 9" id="KW-0949">S-adenosyl-L-methionine</keyword>
<dbReference type="InterPro" id="IPR013848">
    <property type="entry name" value="Methylthiotransferase_N"/>
</dbReference>
<proteinExistence type="inferred from homology"/>